<dbReference type="EMBL" id="LT906449">
    <property type="protein sequence ID" value="SNV16077.1"/>
    <property type="molecule type" value="Genomic_DNA"/>
</dbReference>
<dbReference type="CDD" id="cd18809">
    <property type="entry name" value="SF1_C_RecD"/>
    <property type="match status" value="1"/>
</dbReference>
<sequence length="753" mass="87075">MSQINQDIFLLMENQILTLINHTNRNVFLTGKAGTGKTTLLHKIIRTSYKNTIVVAPSGIAALNAGGVTIHSFFQLPFAAFLPTLSSPPIVSEHIRFENRITLRKHFKMHKKKQQIIQNLELLVIDEVSMLRADVLDAMDYILQSVRKNRLPFGGVQVLFIGDLLQLPPVVKQEEWEILKQYYSGMYFFQSKVVNGNPPLYIELDKIYRQSDANFINILNHLRDNQLTQDDLSLLDKYVQPNFNAETHSDYITLTTHNAKADAINSKEMEKLKTKAFHYEAHIAGDFPEYLYPIDRNITLKEGARVMFIKNDPSPDRLFFNGKMGTITALENDEIVVQLDGEGSINVERYEWENIRYKINENTKEIEEERLGTFTQYPLRLAWAITVHKSQGLTFEKATLDLKSVFSAGQAYVAFSRLRSLEGLVLLSSINSQGINNSEEVKRYANNKVSGKELTNEYHIGKKQFLENLLIDCFSWNKLLEQWVLHVSSYSGDIGNKNLYKSWAIEQLGKVRELATIAEKFTKQLQNYFTSDNDFNYIASRFEKAFNYFSPLLENLWYEVLRIDAEITYHKKVKQFKEELKELDFSIAEIVKKLFKTQQIINLEIEHKPFNNTLITTTKLIELHSKISNKITEHLKTKHLFINETPTKKTDKTTKEKTSTYETTLQLWKESKDITTVANARTLTASTIYKHISKLIEEGKINIEEVLSQEAISELNHIFSQAEELSLQSAYDSSNEKYTWDELRLFKAHLLKK</sequence>
<proteinExistence type="predicted"/>
<dbReference type="Gene3D" id="3.40.50.300">
    <property type="entry name" value="P-loop containing nucleotide triphosphate hydrolases"/>
    <property type="match status" value="1"/>
</dbReference>
<dbReference type="SUPFAM" id="SSF52540">
    <property type="entry name" value="P-loop containing nucleoside triphosphate hydrolases"/>
    <property type="match status" value="2"/>
</dbReference>
<dbReference type="SMART" id="SM00382">
    <property type="entry name" value="AAA"/>
    <property type="match status" value="1"/>
</dbReference>
<reference evidence="2 3" key="1">
    <citation type="submission" date="2017-06" db="EMBL/GenBank/DDBJ databases">
        <authorList>
            <consortium name="Pathogen Informatics"/>
        </authorList>
    </citation>
    <scope>NUCLEOTIDE SEQUENCE [LARGE SCALE GENOMIC DNA]</scope>
    <source>
        <strain evidence="2 3">NCTC12947</strain>
    </source>
</reference>
<dbReference type="GO" id="GO:0006281">
    <property type="term" value="P:DNA repair"/>
    <property type="evidence" value="ECO:0007669"/>
    <property type="project" value="InterPro"/>
</dbReference>
<dbReference type="Pfam" id="PF14493">
    <property type="entry name" value="HTH_40"/>
    <property type="match status" value="1"/>
</dbReference>
<dbReference type="GO" id="GO:0000723">
    <property type="term" value="P:telomere maintenance"/>
    <property type="evidence" value="ECO:0007669"/>
    <property type="project" value="InterPro"/>
</dbReference>
<dbReference type="Gene3D" id="2.30.30.940">
    <property type="match status" value="1"/>
</dbReference>
<dbReference type="InterPro" id="IPR010285">
    <property type="entry name" value="DNA_helicase_pif1-like_DEAD"/>
</dbReference>
<dbReference type="InterPro" id="IPR003593">
    <property type="entry name" value="AAA+_ATPase"/>
</dbReference>
<dbReference type="Gene3D" id="1.10.10.1390">
    <property type="entry name" value="ATP-dependent DNA helicase RecQ"/>
    <property type="match status" value="1"/>
</dbReference>
<dbReference type="AlphaFoldDB" id="A0AAX2H2A1"/>
<dbReference type="Proteomes" id="UP000215539">
    <property type="component" value="Chromosome 1"/>
</dbReference>
<feature type="domain" description="AAA+ ATPase" evidence="1">
    <location>
        <begin position="23"/>
        <end position="340"/>
    </location>
</feature>
<evidence type="ECO:0000259" key="1">
    <source>
        <dbReference type="SMART" id="SM00382"/>
    </source>
</evidence>
<evidence type="ECO:0000313" key="2">
    <source>
        <dbReference type="EMBL" id="SNV16077.1"/>
    </source>
</evidence>
<dbReference type="Pfam" id="PF05970">
    <property type="entry name" value="PIF1"/>
    <property type="match status" value="2"/>
</dbReference>
<dbReference type="PANTHER" id="PTHR47642:SF5">
    <property type="entry name" value="ATP-DEPENDENT DNA HELICASE"/>
    <property type="match status" value="1"/>
</dbReference>
<organism evidence="2 3">
    <name type="scientific">Capnocytophaga haemolytica</name>
    <dbReference type="NCBI Taxonomy" id="45243"/>
    <lineage>
        <taxon>Bacteria</taxon>
        <taxon>Pseudomonadati</taxon>
        <taxon>Bacteroidota</taxon>
        <taxon>Flavobacteriia</taxon>
        <taxon>Flavobacteriales</taxon>
        <taxon>Flavobacteriaceae</taxon>
        <taxon>Capnocytophaga</taxon>
    </lineage>
</organism>
<dbReference type="GO" id="GO:0003678">
    <property type="term" value="F:DNA helicase activity"/>
    <property type="evidence" value="ECO:0007669"/>
    <property type="project" value="InterPro"/>
</dbReference>
<gene>
    <name evidence="2" type="ORF">SAMEA44541418_02235</name>
</gene>
<evidence type="ECO:0000313" key="3">
    <source>
        <dbReference type="Proteomes" id="UP000215539"/>
    </source>
</evidence>
<dbReference type="InterPro" id="IPR029491">
    <property type="entry name" value="Helicase_HTH"/>
</dbReference>
<accession>A0AAX2H2A1</accession>
<protein>
    <submittedName>
        <fullName evidence="2">Conjugal transfer relaxase TraA</fullName>
    </submittedName>
</protein>
<dbReference type="InterPro" id="IPR027417">
    <property type="entry name" value="P-loop_NTPase"/>
</dbReference>
<dbReference type="InterPro" id="IPR051055">
    <property type="entry name" value="PIF1_helicase"/>
</dbReference>
<dbReference type="PANTHER" id="PTHR47642">
    <property type="entry name" value="ATP-DEPENDENT DNA HELICASE"/>
    <property type="match status" value="1"/>
</dbReference>
<dbReference type="FunFam" id="3.40.50.300:FF:001498">
    <property type="entry name" value="ATP-dependent DNA helicase"/>
    <property type="match status" value="1"/>
</dbReference>
<name>A0AAX2H2A1_9FLAO</name>